<dbReference type="AlphaFoldDB" id="A0A160VDA9"/>
<evidence type="ECO:0000313" key="4">
    <source>
        <dbReference type="EMBL" id="CUV02680.1"/>
    </source>
</evidence>
<dbReference type="SUPFAM" id="SSF53067">
    <property type="entry name" value="Actin-like ATPase domain"/>
    <property type="match status" value="1"/>
</dbReference>
<gene>
    <name evidence="4" type="ORF">MGWOODY_Clf2634</name>
</gene>
<dbReference type="EC" id="3.5.2.14" evidence="4"/>
<protein>
    <submittedName>
        <fullName evidence="4">N-methylhydantoinase A</fullName>
        <ecNumber evidence="4">3.5.2.14</ecNumber>
    </submittedName>
</protein>
<sequence>MDDYSVAVDVGGTFTDIVLCNLATNEQRVHKTPSTPDDPSTGFLTGLREVLAANSVKPSQVKHVFHGTTIATNAILENKGSPVGLVVPEGFKFVLEIGRHGTPRLVNPQTWVKPDRPVRPRYIVEVAERAGFNGEVLIPLDEEAVRAAARKFRADEITSIAVSFLHSYANPEHEDRAKELILEEYPGAQVSISSEVLAVFREYERTMTTVLNAYVMPRVSTYIGNLESSLRANAVDSSFSIMKSNGGMIGADIAVRQPVHTALSGPAAGVMATLQIAENTGVANSISFDMGGTSTDVSLLQEGRPTTNLAGRLGTWPIQLPMLDIATIGCGGGSIANVSPYGSLTVGPASAGSVPGPVCYAKGGTAPTVTDANLVLGRINTQIAGGTLPLDADAAAKSIREKIADPLDMDLHTAASGILSIANNTMVGAIRNVSMERGHDPREFALVAYGGAGPMHAIDVAKLLGINKVIAPLHPGIASAYGLLVAELKNDYARTSLQTPPDYNPDGMERVYAEMESEGRAWLSEEGIPQDLHVFARWADLRYTHQGSEVTVALGAAKVTKESIDGVIDGFHTHHEQLYGFALDQPVEIVTLRVAASGDVGSVEMPLRPSGLVEPEQAIAGQRPVFFDEAGGFVDCKIYDRDLLAPGSGIEGPAILEGMDSTVLINPGWTGQIDGYGNCIMQPIEGQDSK</sequence>
<dbReference type="InterPro" id="IPR043129">
    <property type="entry name" value="ATPase_NBD"/>
</dbReference>
<dbReference type="EMBL" id="FAXA01000287">
    <property type="protein sequence ID" value="CUV02680.1"/>
    <property type="molecule type" value="Genomic_DNA"/>
</dbReference>
<dbReference type="InterPro" id="IPR008040">
    <property type="entry name" value="Hydant_A_N"/>
</dbReference>
<feature type="domain" description="Hydantoinase/oxoprolinase N-terminal" evidence="2">
    <location>
        <begin position="6"/>
        <end position="184"/>
    </location>
</feature>
<dbReference type="Pfam" id="PF19278">
    <property type="entry name" value="Hydant_A_C"/>
    <property type="match status" value="1"/>
</dbReference>
<name>A0A160VDA9_9ZZZZ</name>
<dbReference type="Pfam" id="PF01968">
    <property type="entry name" value="Hydantoinase_A"/>
    <property type="match status" value="1"/>
</dbReference>
<dbReference type="Pfam" id="PF05378">
    <property type="entry name" value="Hydant_A_N"/>
    <property type="match status" value="1"/>
</dbReference>
<keyword evidence="4" id="KW-0378">Hydrolase</keyword>
<organism evidence="4">
    <name type="scientific">hydrothermal vent metagenome</name>
    <dbReference type="NCBI Taxonomy" id="652676"/>
    <lineage>
        <taxon>unclassified sequences</taxon>
        <taxon>metagenomes</taxon>
        <taxon>ecological metagenomes</taxon>
    </lineage>
</organism>
<evidence type="ECO:0000259" key="1">
    <source>
        <dbReference type="Pfam" id="PF01968"/>
    </source>
</evidence>
<accession>A0A160VDA9</accession>
<dbReference type="InterPro" id="IPR002821">
    <property type="entry name" value="Hydantoinase_A"/>
</dbReference>
<dbReference type="GO" id="GO:0006749">
    <property type="term" value="P:glutathione metabolic process"/>
    <property type="evidence" value="ECO:0007669"/>
    <property type="project" value="TreeGrafter"/>
</dbReference>
<dbReference type="InterPro" id="IPR049517">
    <property type="entry name" value="ACX-like_C"/>
</dbReference>
<dbReference type="PANTHER" id="PTHR11365">
    <property type="entry name" value="5-OXOPROLINASE RELATED"/>
    <property type="match status" value="1"/>
</dbReference>
<dbReference type="GO" id="GO:0005829">
    <property type="term" value="C:cytosol"/>
    <property type="evidence" value="ECO:0007669"/>
    <property type="project" value="TreeGrafter"/>
</dbReference>
<dbReference type="GO" id="GO:0047423">
    <property type="term" value="F:N-methylhydantoinase (ATP-hydrolyzing) activity"/>
    <property type="evidence" value="ECO:0007669"/>
    <property type="project" value="UniProtKB-EC"/>
</dbReference>
<evidence type="ECO:0000259" key="2">
    <source>
        <dbReference type="Pfam" id="PF05378"/>
    </source>
</evidence>
<feature type="domain" description="Hydantoinase A/oxoprolinase" evidence="1">
    <location>
        <begin position="205"/>
        <end position="491"/>
    </location>
</feature>
<dbReference type="GO" id="GO:0017168">
    <property type="term" value="F:5-oxoprolinase (ATP-hydrolyzing) activity"/>
    <property type="evidence" value="ECO:0007669"/>
    <property type="project" value="TreeGrafter"/>
</dbReference>
<feature type="domain" description="Acetophenone carboxylase-like C-terminal" evidence="3">
    <location>
        <begin position="508"/>
        <end position="676"/>
    </location>
</feature>
<dbReference type="PANTHER" id="PTHR11365:SF23">
    <property type="entry name" value="HYPOTHETICAL 5-OXOPROLINASE (EUROFUNG)-RELATED"/>
    <property type="match status" value="1"/>
</dbReference>
<dbReference type="InterPro" id="IPR045079">
    <property type="entry name" value="Oxoprolinase-like"/>
</dbReference>
<reference evidence="4" key="1">
    <citation type="submission" date="2015-10" db="EMBL/GenBank/DDBJ databases">
        <authorList>
            <person name="Gilbert D.G."/>
        </authorList>
    </citation>
    <scope>NUCLEOTIDE SEQUENCE</scope>
</reference>
<evidence type="ECO:0000259" key="3">
    <source>
        <dbReference type="Pfam" id="PF19278"/>
    </source>
</evidence>
<proteinExistence type="predicted"/>